<keyword evidence="2" id="KW-0472">Membrane</keyword>
<dbReference type="Proteomes" id="UP000008820">
    <property type="component" value="Chromosome 1"/>
</dbReference>
<feature type="transmembrane region" description="Helical" evidence="2">
    <location>
        <begin position="235"/>
        <end position="255"/>
    </location>
</feature>
<feature type="transmembrane region" description="Helical" evidence="2">
    <location>
        <begin position="101"/>
        <end position="125"/>
    </location>
</feature>
<dbReference type="OrthoDB" id="7757037at2759"/>
<dbReference type="VEuPathDB" id="VectorBase:AAEL013300"/>
<reference evidence="3" key="2">
    <citation type="submission" date="2020-05" db="UniProtKB">
        <authorList>
            <consortium name="EnsemblMetazoa"/>
        </authorList>
    </citation>
    <scope>IDENTIFICATION</scope>
    <source>
        <strain evidence="3">LVP_AGWG</strain>
    </source>
</reference>
<evidence type="ECO:0000256" key="2">
    <source>
        <dbReference type="SAM" id="Phobius"/>
    </source>
</evidence>
<name>A0A1S4FZ38_AEDAE</name>
<organism evidence="3 4">
    <name type="scientific">Aedes aegypti</name>
    <name type="common">Yellowfever mosquito</name>
    <name type="synonym">Culex aegypti</name>
    <dbReference type="NCBI Taxonomy" id="7159"/>
    <lineage>
        <taxon>Eukaryota</taxon>
        <taxon>Metazoa</taxon>
        <taxon>Ecdysozoa</taxon>
        <taxon>Arthropoda</taxon>
        <taxon>Hexapoda</taxon>
        <taxon>Insecta</taxon>
        <taxon>Pterygota</taxon>
        <taxon>Neoptera</taxon>
        <taxon>Endopterygota</taxon>
        <taxon>Diptera</taxon>
        <taxon>Nematocera</taxon>
        <taxon>Culicoidea</taxon>
        <taxon>Culicidae</taxon>
        <taxon>Culicinae</taxon>
        <taxon>Aedini</taxon>
        <taxon>Aedes</taxon>
        <taxon>Stegomyia</taxon>
    </lineage>
</organism>
<dbReference type="AlphaFoldDB" id="A0A1S4FZ38"/>
<evidence type="ECO:0000256" key="1">
    <source>
        <dbReference type="SAM" id="MobiDB-lite"/>
    </source>
</evidence>
<dbReference type="Pfam" id="PF14802">
    <property type="entry name" value="TMEM192"/>
    <property type="match status" value="1"/>
</dbReference>
<reference evidence="3 4" key="1">
    <citation type="submission" date="2017-06" db="EMBL/GenBank/DDBJ databases">
        <title>Aedes aegypti genome working group (AGWG) sequencing and assembly.</title>
        <authorList>
            <consortium name="Aedes aegypti Genome Working Group (AGWG)"/>
            <person name="Matthews B.J."/>
        </authorList>
    </citation>
    <scope>NUCLEOTIDE SEQUENCE [LARGE SCALE GENOMIC DNA]</scope>
    <source>
        <strain evidence="3 4">LVP_AGWG</strain>
    </source>
</reference>
<evidence type="ECO:0000313" key="4">
    <source>
        <dbReference type="Proteomes" id="UP000008820"/>
    </source>
</evidence>
<keyword evidence="4" id="KW-1185">Reference proteome</keyword>
<dbReference type="InterPro" id="IPR029399">
    <property type="entry name" value="TMEM192"/>
</dbReference>
<protein>
    <submittedName>
        <fullName evidence="3">Uncharacterized protein</fullName>
    </submittedName>
</protein>
<keyword evidence="2" id="KW-1133">Transmembrane helix</keyword>
<dbReference type="EnsemblMetazoa" id="AAEL013300-RA">
    <property type="protein sequence ID" value="AAEL013300-PA"/>
    <property type="gene ID" value="AAEL013300"/>
</dbReference>
<accession>A0A1S4FZ38</accession>
<sequence>MDPQLAESSQLVEADDTEKCDKSTWTHEYPLPSSYPDSSDEQLPSTSRDRLSPKVRLKPICQPPRNISPIPEGSKSHDSSLPRQSSIVSDSEAVGGGTFRVWLMITIFSLHWLVSGAIFIIGLALTLAPPSPDHACHLYFIIVYMRAVYWVATYILHEQIKPACQKLINQNYHLYLDMSCYRKAPLQIVSIWNIVLLAVQNYTQSLFLARQHGANICGVTEHDPKLSWMQISPQMFIVIFCGMETFTLGCFYIPAIMRLVRSTMPEQDAEDSPNQTLSNLDEIPINQRLKRQAEQVKILRVVYLKLRHEAATLGVLD</sequence>
<feature type="region of interest" description="Disordered" evidence="1">
    <location>
        <begin position="1"/>
        <end position="87"/>
    </location>
</feature>
<gene>
    <name evidence="3" type="primary">5577589</name>
</gene>
<dbReference type="InParanoid" id="A0A1S4FZ38"/>
<proteinExistence type="predicted"/>
<feature type="compositionally biased region" description="Polar residues" evidence="1">
    <location>
        <begin position="1"/>
        <end position="11"/>
    </location>
</feature>
<keyword evidence="2" id="KW-0812">Transmembrane</keyword>
<feature type="transmembrane region" description="Helical" evidence="2">
    <location>
        <begin position="137"/>
        <end position="156"/>
    </location>
</feature>
<evidence type="ECO:0000313" key="3">
    <source>
        <dbReference type="EnsemblMetazoa" id="AAEL013300-PA"/>
    </source>
</evidence>